<name>A0A3M7TTH5_9BACI</name>
<gene>
    <name evidence="5" type="ORF">EBO34_00620</name>
</gene>
<dbReference type="SUPFAM" id="SSF53067">
    <property type="entry name" value="Actin-like ATPase domain"/>
    <property type="match status" value="1"/>
</dbReference>
<dbReference type="InterPro" id="IPR036390">
    <property type="entry name" value="WH_DNA-bd_sf"/>
</dbReference>
<sequence length="405" mass="43893">MVASMTGSFQLMKSLNRSLILNMIRVYGPISRAEIAKKASLTPPTVTNIVNELLKDELVLEGKMGVSKGGRKPILLTINIESHFIFGVDVGAQEVRIALTNLNADVICLKRSKMSKGFTKEELLAMIKQNIQEVLDKEPVPENKILGIGIGMHGIVDHEKGIAVYAPNFGLSDIRLKEELEKTFPFPVKVENDARALALGELWFGHGQEKQNLVCVNVGVGIGAGIILNGRLYHGEHGIAGEIGHTIIDLNGRRCSCGNYGCLQTVAGSNRIRDRVIEEISLGRKTIIIDLVEGNAEWITGEVVHEAAKQGDALAIEVLQQTGRYLGIGLTNLINFVNPEKVIIGGGVSRAGEFILDPVREIVKSRALTESARSTEIEASKLGEKGTITGAATLILAELFDYQIS</sequence>
<keyword evidence="6" id="KW-1185">Reference proteome</keyword>
<evidence type="ECO:0000313" key="6">
    <source>
        <dbReference type="Proteomes" id="UP000278746"/>
    </source>
</evidence>
<dbReference type="Gene3D" id="1.10.10.10">
    <property type="entry name" value="Winged helix-like DNA-binding domain superfamily/Winged helix DNA-binding domain"/>
    <property type="match status" value="1"/>
</dbReference>
<dbReference type="Proteomes" id="UP000278746">
    <property type="component" value="Unassembled WGS sequence"/>
</dbReference>
<evidence type="ECO:0000256" key="3">
    <source>
        <dbReference type="ARBA" id="ARBA00022629"/>
    </source>
</evidence>
<dbReference type="InterPro" id="IPR036388">
    <property type="entry name" value="WH-like_DNA-bd_sf"/>
</dbReference>
<keyword evidence="3" id="KW-0119">Carbohydrate metabolism</keyword>
<comment type="function">
    <text evidence="1">Transcriptional repressor of xylose-utilizing enzymes.</text>
</comment>
<dbReference type="PANTHER" id="PTHR18964:SF149">
    <property type="entry name" value="BIFUNCTIONAL UDP-N-ACETYLGLUCOSAMINE 2-EPIMERASE_N-ACETYLMANNOSAMINE KINASE"/>
    <property type="match status" value="1"/>
</dbReference>
<comment type="caution">
    <text evidence="5">The sequence shown here is derived from an EMBL/GenBank/DDBJ whole genome shotgun (WGS) entry which is preliminary data.</text>
</comment>
<organism evidence="5 6">
    <name type="scientific">Alteribacter keqinensis</name>
    <dbReference type="NCBI Taxonomy" id="2483800"/>
    <lineage>
        <taxon>Bacteria</taxon>
        <taxon>Bacillati</taxon>
        <taxon>Bacillota</taxon>
        <taxon>Bacilli</taxon>
        <taxon>Bacillales</taxon>
        <taxon>Bacillaceae</taxon>
        <taxon>Alteribacter</taxon>
    </lineage>
</organism>
<dbReference type="GO" id="GO:0042732">
    <property type="term" value="P:D-xylose metabolic process"/>
    <property type="evidence" value="ECO:0007669"/>
    <property type="project" value="UniProtKB-KW"/>
</dbReference>
<evidence type="ECO:0000256" key="1">
    <source>
        <dbReference type="ARBA" id="ARBA00002486"/>
    </source>
</evidence>
<dbReference type="GO" id="GO:0003700">
    <property type="term" value="F:DNA-binding transcription factor activity"/>
    <property type="evidence" value="ECO:0007669"/>
    <property type="project" value="InterPro"/>
</dbReference>
<protein>
    <submittedName>
        <fullName evidence="5">ROK family transcriptional regulator</fullName>
    </submittedName>
</protein>
<proteinExistence type="inferred from homology"/>
<dbReference type="Gene3D" id="3.30.420.40">
    <property type="match status" value="2"/>
</dbReference>
<accession>A0A3M7TTH5</accession>
<dbReference type="EMBL" id="RHIB01000001">
    <property type="protein sequence ID" value="RNA68511.1"/>
    <property type="molecule type" value="Genomic_DNA"/>
</dbReference>
<comment type="similarity">
    <text evidence="2">Belongs to the ROK (NagC/XylR) family.</text>
</comment>
<keyword evidence="3" id="KW-0859">Xylose metabolism</keyword>
<dbReference type="Pfam" id="PF00480">
    <property type="entry name" value="ROK"/>
    <property type="match status" value="1"/>
</dbReference>
<dbReference type="CDD" id="cd24076">
    <property type="entry name" value="ASKHA_ATPase_ROK_BsXylR-like"/>
    <property type="match status" value="1"/>
</dbReference>
<dbReference type="Pfam" id="PF01047">
    <property type="entry name" value="MarR"/>
    <property type="match status" value="1"/>
</dbReference>
<dbReference type="InterPro" id="IPR000835">
    <property type="entry name" value="HTH_MarR-typ"/>
</dbReference>
<dbReference type="PROSITE" id="PS01125">
    <property type="entry name" value="ROK"/>
    <property type="match status" value="1"/>
</dbReference>
<evidence type="ECO:0000256" key="2">
    <source>
        <dbReference type="ARBA" id="ARBA00006479"/>
    </source>
</evidence>
<dbReference type="AlphaFoldDB" id="A0A3M7TTH5"/>
<dbReference type="OrthoDB" id="9796533at2"/>
<dbReference type="InterPro" id="IPR049874">
    <property type="entry name" value="ROK_cs"/>
</dbReference>
<dbReference type="PANTHER" id="PTHR18964">
    <property type="entry name" value="ROK (REPRESSOR, ORF, KINASE) FAMILY"/>
    <property type="match status" value="1"/>
</dbReference>
<dbReference type="SUPFAM" id="SSF46785">
    <property type="entry name" value="Winged helix' DNA-binding domain"/>
    <property type="match status" value="1"/>
</dbReference>
<dbReference type="InterPro" id="IPR000600">
    <property type="entry name" value="ROK"/>
</dbReference>
<evidence type="ECO:0000259" key="4">
    <source>
        <dbReference type="Pfam" id="PF01047"/>
    </source>
</evidence>
<feature type="domain" description="HTH marR-type" evidence="4">
    <location>
        <begin position="16"/>
        <end position="59"/>
    </location>
</feature>
<dbReference type="InterPro" id="IPR043129">
    <property type="entry name" value="ATPase_NBD"/>
</dbReference>
<evidence type="ECO:0000313" key="5">
    <source>
        <dbReference type="EMBL" id="RNA68511.1"/>
    </source>
</evidence>
<reference evidence="5 6" key="1">
    <citation type="submission" date="2018-10" db="EMBL/GenBank/DDBJ databases">
        <title>Bacillus Keqinensis sp. nov., a moderately halophilic bacterium isolated from a saline-alkaline lake.</title>
        <authorList>
            <person name="Wang H."/>
        </authorList>
    </citation>
    <scope>NUCLEOTIDE SEQUENCE [LARGE SCALE GENOMIC DNA]</scope>
    <source>
        <strain evidence="5 6">KQ-3</strain>
    </source>
</reference>
<dbReference type="RefSeq" id="WP_122896036.1">
    <property type="nucleotide sequence ID" value="NZ_RHIB01000001.1"/>
</dbReference>